<proteinExistence type="predicted"/>
<comment type="caution">
    <text evidence="2">The sequence shown here is derived from an EMBL/GenBank/DDBJ whole genome shotgun (WGS) entry which is preliminary data.</text>
</comment>
<feature type="compositionally biased region" description="Polar residues" evidence="1">
    <location>
        <begin position="75"/>
        <end position="93"/>
    </location>
</feature>
<sequence>MPEQMHFVGSIPPLPFAKAPDGSQESWLGPSQTQQQGSFWLFYEPTQQPTNSHAGIPSANATGMVDGNRVHLAGNDTSNGAGNDTSSGNTTGEPVQGHPVNLCLYSDSRAQVFWGTLVGFQKIKENN</sequence>
<evidence type="ECO:0000313" key="2">
    <source>
        <dbReference type="EMBL" id="PLW21774.1"/>
    </source>
</evidence>
<dbReference type="Proteomes" id="UP000235388">
    <property type="component" value="Unassembled WGS sequence"/>
</dbReference>
<dbReference type="OrthoDB" id="10457931at2759"/>
<dbReference type="AlphaFoldDB" id="A0A2N5T8F4"/>
<reference evidence="2 3" key="1">
    <citation type="submission" date="2017-11" db="EMBL/GenBank/DDBJ databases">
        <title>De novo assembly and phasing of dikaryotic genomes from two isolates of Puccinia coronata f. sp. avenae, the causal agent of oat crown rust.</title>
        <authorList>
            <person name="Miller M.E."/>
            <person name="Zhang Y."/>
            <person name="Omidvar V."/>
            <person name="Sperschneider J."/>
            <person name="Schwessinger B."/>
            <person name="Raley C."/>
            <person name="Palmer J.M."/>
            <person name="Garnica D."/>
            <person name="Upadhyaya N."/>
            <person name="Rathjen J."/>
            <person name="Taylor J.M."/>
            <person name="Park R.F."/>
            <person name="Dodds P.N."/>
            <person name="Hirsch C.D."/>
            <person name="Kianian S.F."/>
            <person name="Figueroa M."/>
        </authorList>
    </citation>
    <scope>NUCLEOTIDE SEQUENCE [LARGE SCALE GENOMIC DNA]</scope>
    <source>
        <strain evidence="2">12NC29</strain>
    </source>
</reference>
<dbReference type="EMBL" id="PGCJ01000780">
    <property type="protein sequence ID" value="PLW21774.1"/>
    <property type="molecule type" value="Genomic_DNA"/>
</dbReference>
<feature type="region of interest" description="Disordered" evidence="1">
    <location>
        <begin position="46"/>
        <end position="95"/>
    </location>
</feature>
<evidence type="ECO:0000256" key="1">
    <source>
        <dbReference type="SAM" id="MobiDB-lite"/>
    </source>
</evidence>
<accession>A0A2N5T8F4</accession>
<keyword evidence="3" id="KW-1185">Reference proteome</keyword>
<evidence type="ECO:0000313" key="3">
    <source>
        <dbReference type="Proteomes" id="UP000235388"/>
    </source>
</evidence>
<name>A0A2N5T8F4_9BASI</name>
<gene>
    <name evidence="2" type="ORF">PCANC_02883</name>
</gene>
<organism evidence="2 3">
    <name type="scientific">Puccinia coronata f. sp. avenae</name>
    <dbReference type="NCBI Taxonomy" id="200324"/>
    <lineage>
        <taxon>Eukaryota</taxon>
        <taxon>Fungi</taxon>
        <taxon>Dikarya</taxon>
        <taxon>Basidiomycota</taxon>
        <taxon>Pucciniomycotina</taxon>
        <taxon>Pucciniomycetes</taxon>
        <taxon>Pucciniales</taxon>
        <taxon>Pucciniaceae</taxon>
        <taxon>Puccinia</taxon>
    </lineage>
</organism>
<protein>
    <submittedName>
        <fullName evidence="2">Uncharacterized protein</fullName>
    </submittedName>
</protein>